<sequence length="58" mass="6857">MKERRTPKSYGEEFGQWVGGVLDAARFWERTGRNAEQLLEEGEEGVEKEEEYLDENFM</sequence>
<evidence type="ECO:0000313" key="4">
    <source>
        <dbReference type="Proteomes" id="UP000030765"/>
    </source>
</evidence>
<feature type="region of interest" description="Disordered" evidence="1">
    <location>
        <begin position="39"/>
        <end position="58"/>
    </location>
</feature>
<dbReference type="Proteomes" id="UP000030765">
    <property type="component" value="Unassembled WGS sequence"/>
</dbReference>
<evidence type="ECO:0000313" key="2">
    <source>
        <dbReference type="EMBL" id="KFB35165.1"/>
    </source>
</evidence>
<dbReference type="AlphaFoldDB" id="A0A084VB21"/>
<dbReference type="VEuPathDB" id="VectorBase:ASIC001092"/>
<evidence type="ECO:0000256" key="1">
    <source>
        <dbReference type="SAM" id="MobiDB-lite"/>
    </source>
</evidence>
<accession>A0A084VB21</accession>
<keyword evidence="4" id="KW-1185">Reference proteome</keyword>
<protein>
    <submittedName>
        <fullName evidence="2 3">CobQ/CobB/MinD/ParA nucleotide binding domain-containing protein</fullName>
    </submittedName>
</protein>
<dbReference type="EMBL" id="KE524244">
    <property type="protein sequence ID" value="KFB35165.1"/>
    <property type="molecule type" value="Genomic_DNA"/>
</dbReference>
<evidence type="ECO:0000313" key="3">
    <source>
        <dbReference type="EnsemblMetazoa" id="ASIC001092-PA"/>
    </source>
</evidence>
<reference evidence="3" key="2">
    <citation type="submission" date="2020-05" db="UniProtKB">
        <authorList>
            <consortium name="EnsemblMetazoa"/>
        </authorList>
    </citation>
    <scope>IDENTIFICATION</scope>
</reference>
<proteinExistence type="predicted"/>
<reference evidence="2 4" key="1">
    <citation type="journal article" date="2014" name="BMC Genomics">
        <title>Genome sequence of Anopheles sinensis provides insight into genetics basis of mosquito competence for malaria parasites.</title>
        <authorList>
            <person name="Zhou D."/>
            <person name="Zhang D."/>
            <person name="Ding G."/>
            <person name="Shi L."/>
            <person name="Hou Q."/>
            <person name="Ye Y."/>
            <person name="Xu Y."/>
            <person name="Zhou H."/>
            <person name="Xiong C."/>
            <person name="Li S."/>
            <person name="Yu J."/>
            <person name="Hong S."/>
            <person name="Yu X."/>
            <person name="Zou P."/>
            <person name="Chen C."/>
            <person name="Chang X."/>
            <person name="Wang W."/>
            <person name="Lv Y."/>
            <person name="Sun Y."/>
            <person name="Ma L."/>
            <person name="Shen B."/>
            <person name="Zhu C."/>
        </authorList>
    </citation>
    <scope>NUCLEOTIDE SEQUENCE [LARGE SCALE GENOMIC DNA]</scope>
</reference>
<dbReference type="EMBL" id="ATLV01004857">
    <property type="status" value="NOT_ANNOTATED_CDS"/>
    <property type="molecule type" value="Genomic_DNA"/>
</dbReference>
<name>A0A084VB21_ANOSI</name>
<organism evidence="2">
    <name type="scientific">Anopheles sinensis</name>
    <name type="common">Mosquito</name>
    <dbReference type="NCBI Taxonomy" id="74873"/>
    <lineage>
        <taxon>Eukaryota</taxon>
        <taxon>Metazoa</taxon>
        <taxon>Ecdysozoa</taxon>
        <taxon>Arthropoda</taxon>
        <taxon>Hexapoda</taxon>
        <taxon>Insecta</taxon>
        <taxon>Pterygota</taxon>
        <taxon>Neoptera</taxon>
        <taxon>Endopterygota</taxon>
        <taxon>Diptera</taxon>
        <taxon>Nematocera</taxon>
        <taxon>Culicoidea</taxon>
        <taxon>Culicidae</taxon>
        <taxon>Anophelinae</taxon>
        <taxon>Anopheles</taxon>
    </lineage>
</organism>
<dbReference type="EnsemblMetazoa" id="ASIC001092-RA">
    <property type="protein sequence ID" value="ASIC001092-PA"/>
    <property type="gene ID" value="ASIC001092"/>
</dbReference>
<gene>
    <name evidence="2" type="ORF">ZHAS_00001092</name>
</gene>